<evidence type="ECO:0000313" key="4">
    <source>
        <dbReference type="Proteomes" id="UP000518288"/>
    </source>
</evidence>
<protein>
    <submittedName>
        <fullName evidence="3">Putative membrane protein YkoI</fullName>
    </submittedName>
</protein>
<dbReference type="PROSITE" id="PS51257">
    <property type="entry name" value="PROKAR_LIPOPROTEIN"/>
    <property type="match status" value="1"/>
</dbReference>
<evidence type="ECO:0000259" key="2">
    <source>
        <dbReference type="Pfam" id="PF03413"/>
    </source>
</evidence>
<dbReference type="Proteomes" id="UP000518288">
    <property type="component" value="Unassembled WGS sequence"/>
</dbReference>
<keyword evidence="4" id="KW-1185">Reference proteome</keyword>
<reference evidence="3 4" key="1">
    <citation type="submission" date="2020-07" db="EMBL/GenBank/DDBJ databases">
        <title>Genomic Encyclopedia of Archaeal and Bacterial Type Strains, Phase II (KMG-II): from individual species to whole genera.</title>
        <authorList>
            <person name="Goeker M."/>
        </authorList>
    </citation>
    <scope>NUCLEOTIDE SEQUENCE [LARGE SCALE GENOMIC DNA]</scope>
    <source>
        <strain evidence="3 4">DSM 21226</strain>
    </source>
</reference>
<sequence>MSKRALQQLGMAAVLMAACCSPAVSIARERDDHERARQAVEAGQILPLKAILARVERDMPGEVLEVELEQQDSGVWIYELKVLQPGGVLTKLKLDARTGAMLKTRAQRAGTRERGHERDRERD</sequence>
<dbReference type="InterPro" id="IPR025711">
    <property type="entry name" value="PepSY"/>
</dbReference>
<dbReference type="EMBL" id="JACCFH010000001">
    <property type="protein sequence ID" value="NYG34919.1"/>
    <property type="molecule type" value="Genomic_DNA"/>
</dbReference>
<proteinExistence type="predicted"/>
<evidence type="ECO:0000313" key="3">
    <source>
        <dbReference type="EMBL" id="NYG34919.1"/>
    </source>
</evidence>
<organism evidence="3 4">
    <name type="scientific">Sphaerotilus montanus</name>
    <dbReference type="NCBI Taxonomy" id="522889"/>
    <lineage>
        <taxon>Bacteria</taxon>
        <taxon>Pseudomonadati</taxon>
        <taxon>Pseudomonadota</taxon>
        <taxon>Betaproteobacteria</taxon>
        <taxon>Burkholderiales</taxon>
        <taxon>Sphaerotilaceae</taxon>
        <taxon>Sphaerotilus</taxon>
    </lineage>
</organism>
<feature type="domain" description="PepSY" evidence="2">
    <location>
        <begin position="46"/>
        <end position="104"/>
    </location>
</feature>
<evidence type="ECO:0000256" key="1">
    <source>
        <dbReference type="SAM" id="MobiDB-lite"/>
    </source>
</evidence>
<dbReference type="AlphaFoldDB" id="A0A7Y9UDT6"/>
<gene>
    <name evidence="3" type="ORF">BDD16_003905</name>
</gene>
<dbReference type="Pfam" id="PF03413">
    <property type="entry name" value="PepSY"/>
    <property type="match status" value="1"/>
</dbReference>
<dbReference type="RefSeq" id="WP_179635503.1">
    <property type="nucleotide sequence ID" value="NZ_CAXYYM010000119.1"/>
</dbReference>
<dbReference type="Gene3D" id="3.10.450.40">
    <property type="match status" value="1"/>
</dbReference>
<name>A0A7Y9UDT6_9BURK</name>
<comment type="caution">
    <text evidence="3">The sequence shown here is derived from an EMBL/GenBank/DDBJ whole genome shotgun (WGS) entry which is preliminary data.</text>
</comment>
<feature type="compositionally biased region" description="Basic and acidic residues" evidence="1">
    <location>
        <begin position="110"/>
        <end position="123"/>
    </location>
</feature>
<accession>A0A7Y9UDT6</accession>
<feature type="region of interest" description="Disordered" evidence="1">
    <location>
        <begin position="100"/>
        <end position="123"/>
    </location>
</feature>